<dbReference type="OrthoDB" id="3540486at2759"/>
<name>A0A8H4QYW9_9HELO</name>
<protein>
    <recommendedName>
        <fullName evidence="1">2EXR domain-containing protein</fullName>
    </recommendedName>
</protein>
<dbReference type="Proteomes" id="UP000566819">
    <property type="component" value="Unassembled WGS sequence"/>
</dbReference>
<dbReference type="EMBL" id="JAAMPI010001992">
    <property type="protein sequence ID" value="KAF4620179.1"/>
    <property type="molecule type" value="Genomic_DNA"/>
</dbReference>
<comment type="caution">
    <text evidence="2">The sequence shown here is derived from an EMBL/GenBank/DDBJ whole genome shotgun (WGS) entry which is preliminary data.</text>
</comment>
<gene>
    <name evidence="2" type="ORF">G7Y89_g14643</name>
</gene>
<dbReference type="AlphaFoldDB" id="A0A8H4QYW9"/>
<dbReference type="InterPro" id="IPR045518">
    <property type="entry name" value="2EXR"/>
</dbReference>
<accession>A0A8H4QYW9</accession>
<feature type="domain" description="2EXR" evidence="1">
    <location>
        <begin position="4"/>
        <end position="96"/>
    </location>
</feature>
<sequence>MSEFILFPNLPRELQEKIWILSLPLGRVIEPPRSSFHESSSLRATCKESRRIYLQAYHEISVPRYTDDHLHHILKYRKNIIKPQVSLYFDPRRDLLVFDYGIGFNLLEALREGGVGNLGFPGLINSTRYVATNYIRKRGMLPGEDFNVSDGLLMRLAQSFPNLKEFIILVGQTLPVGTGPLQIPIDKDIIIPGSEMWEIRRVVLSRAQTSFTNFQAQHSNMGLPEVKVLFRTFEGLYDADNNSFPWANRGC</sequence>
<evidence type="ECO:0000313" key="2">
    <source>
        <dbReference type="EMBL" id="KAF4620179.1"/>
    </source>
</evidence>
<dbReference type="Pfam" id="PF20150">
    <property type="entry name" value="2EXR"/>
    <property type="match status" value="1"/>
</dbReference>
<evidence type="ECO:0000313" key="3">
    <source>
        <dbReference type="Proteomes" id="UP000566819"/>
    </source>
</evidence>
<dbReference type="PANTHER" id="PTHR35910:SF6">
    <property type="entry name" value="2EXR DOMAIN-CONTAINING PROTEIN"/>
    <property type="match status" value="1"/>
</dbReference>
<evidence type="ECO:0000259" key="1">
    <source>
        <dbReference type="Pfam" id="PF20150"/>
    </source>
</evidence>
<dbReference type="PANTHER" id="PTHR35910">
    <property type="entry name" value="2EXR DOMAIN-CONTAINING PROTEIN"/>
    <property type="match status" value="1"/>
</dbReference>
<keyword evidence="3" id="KW-1185">Reference proteome</keyword>
<organism evidence="2 3">
    <name type="scientific">Cudoniella acicularis</name>
    <dbReference type="NCBI Taxonomy" id="354080"/>
    <lineage>
        <taxon>Eukaryota</taxon>
        <taxon>Fungi</taxon>
        <taxon>Dikarya</taxon>
        <taxon>Ascomycota</taxon>
        <taxon>Pezizomycotina</taxon>
        <taxon>Leotiomycetes</taxon>
        <taxon>Helotiales</taxon>
        <taxon>Tricladiaceae</taxon>
        <taxon>Cudoniella</taxon>
    </lineage>
</organism>
<reference evidence="2 3" key="1">
    <citation type="submission" date="2020-03" db="EMBL/GenBank/DDBJ databases">
        <title>Draft Genome Sequence of Cudoniella acicularis.</title>
        <authorList>
            <person name="Buettner E."/>
            <person name="Kellner H."/>
        </authorList>
    </citation>
    <scope>NUCLEOTIDE SEQUENCE [LARGE SCALE GENOMIC DNA]</scope>
    <source>
        <strain evidence="2 3">DSM 108380</strain>
    </source>
</reference>
<proteinExistence type="predicted"/>